<name>A0ABT2FGA8_9GAMM</name>
<evidence type="ECO:0000256" key="3">
    <source>
        <dbReference type="ARBA" id="ARBA00022795"/>
    </source>
</evidence>
<evidence type="ECO:0000313" key="4">
    <source>
        <dbReference type="EMBL" id="MCS4555342.1"/>
    </source>
</evidence>
<keyword evidence="4" id="KW-0966">Cell projection</keyword>
<evidence type="ECO:0000256" key="2">
    <source>
        <dbReference type="ARBA" id="ARBA00007703"/>
    </source>
</evidence>
<proteinExistence type="inferred from homology"/>
<reference evidence="5" key="1">
    <citation type="submission" date="2023-07" db="EMBL/GenBank/DDBJ databases">
        <title>Shewanella mangrovi sp. nov., an acetaldehyde- degrading bacterium isolated from mangrove sediment.</title>
        <authorList>
            <person name="Liu Y."/>
        </authorList>
    </citation>
    <scope>NUCLEOTIDE SEQUENCE [LARGE SCALE GENOMIC DNA]</scope>
    <source>
        <strain evidence="5">C32</strain>
    </source>
</reference>
<comment type="similarity">
    <text evidence="2">Belongs to the FlgN family.</text>
</comment>
<evidence type="ECO:0000256" key="1">
    <source>
        <dbReference type="ARBA" id="ARBA00002397"/>
    </source>
</evidence>
<keyword evidence="3" id="KW-1005">Bacterial flagellum biogenesis</keyword>
<dbReference type="EMBL" id="JAKOGG010000002">
    <property type="protein sequence ID" value="MCS4555342.1"/>
    <property type="molecule type" value="Genomic_DNA"/>
</dbReference>
<dbReference type="Pfam" id="PF05130">
    <property type="entry name" value="FlgN"/>
    <property type="match status" value="1"/>
</dbReference>
<gene>
    <name evidence="4" type="ORF">L9G74_02720</name>
</gene>
<dbReference type="InterPro" id="IPR036679">
    <property type="entry name" value="FlgN-like_sf"/>
</dbReference>
<comment type="caution">
    <text evidence="4">The sequence shown here is derived from an EMBL/GenBank/DDBJ whole genome shotgun (WGS) entry which is preliminary data.</text>
</comment>
<protein>
    <submittedName>
        <fullName evidence="4">Flagellar protein FlgN</fullName>
    </submittedName>
</protein>
<keyword evidence="4" id="KW-0282">Flagellum</keyword>
<sequence length="145" mass="16684">MSDSIKDLKSFFASIRSDIKQLDTLIVQFERQYELLSNRDGQHLPDLNSTMLSLLDELRVSNRSREQYLKQLGLPGDKQGLEMLQSKLPEPTRHMVAELLQEISLKVQTCNMMNERAGKLLACQRSIMTQLGNIKNQQAYPDFRA</sequence>
<dbReference type="Proteomes" id="UP001201549">
    <property type="component" value="Unassembled WGS sequence"/>
</dbReference>
<keyword evidence="4" id="KW-0969">Cilium</keyword>
<keyword evidence="5" id="KW-1185">Reference proteome</keyword>
<accession>A0ABT2FGA8</accession>
<dbReference type="InterPro" id="IPR007809">
    <property type="entry name" value="FlgN-like"/>
</dbReference>
<evidence type="ECO:0000313" key="5">
    <source>
        <dbReference type="Proteomes" id="UP001201549"/>
    </source>
</evidence>
<dbReference type="SUPFAM" id="SSF140566">
    <property type="entry name" value="FlgN-like"/>
    <property type="match status" value="1"/>
</dbReference>
<dbReference type="Gene3D" id="1.20.58.300">
    <property type="entry name" value="FlgN-like"/>
    <property type="match status" value="1"/>
</dbReference>
<dbReference type="RefSeq" id="WP_238894753.1">
    <property type="nucleotide sequence ID" value="NZ_JAKOGG010000002.1"/>
</dbReference>
<organism evidence="4 5">
    <name type="scientific">Shewanella electrica</name>
    <dbReference type="NCBI Taxonomy" id="515560"/>
    <lineage>
        <taxon>Bacteria</taxon>
        <taxon>Pseudomonadati</taxon>
        <taxon>Pseudomonadota</taxon>
        <taxon>Gammaproteobacteria</taxon>
        <taxon>Alteromonadales</taxon>
        <taxon>Shewanellaceae</taxon>
        <taxon>Shewanella</taxon>
    </lineage>
</organism>
<comment type="function">
    <text evidence="1">Required for the efficient initiation of filament assembly.</text>
</comment>